<dbReference type="AlphaFoldDB" id="A0A846QRI1"/>
<gene>
    <name evidence="1" type="ORF">GGQ74_001658</name>
</gene>
<dbReference type="RefSeq" id="WP_167941088.1">
    <property type="nucleotide sequence ID" value="NZ_JAATJA010000002.1"/>
</dbReference>
<comment type="caution">
    <text evidence="1">The sequence shown here is derived from an EMBL/GenBank/DDBJ whole genome shotgun (WGS) entry which is preliminary data.</text>
</comment>
<name>A0A846QRI1_9BACT</name>
<dbReference type="EMBL" id="JAATJA010000002">
    <property type="protein sequence ID" value="NJB67985.1"/>
    <property type="molecule type" value="Genomic_DNA"/>
</dbReference>
<organism evidence="1 2">
    <name type="scientific">Desulfobaculum xiamenense</name>
    <dbReference type="NCBI Taxonomy" id="995050"/>
    <lineage>
        <taxon>Bacteria</taxon>
        <taxon>Pseudomonadati</taxon>
        <taxon>Thermodesulfobacteriota</taxon>
        <taxon>Desulfovibrionia</taxon>
        <taxon>Desulfovibrionales</taxon>
        <taxon>Desulfovibrionaceae</taxon>
        <taxon>Desulfobaculum</taxon>
    </lineage>
</organism>
<protein>
    <submittedName>
        <fullName evidence="1">Uncharacterized protein</fullName>
    </submittedName>
</protein>
<reference evidence="1 2" key="1">
    <citation type="submission" date="2020-03" db="EMBL/GenBank/DDBJ databases">
        <title>Genomic Encyclopedia of Type Strains, Phase IV (KMG-IV): sequencing the most valuable type-strain genomes for metagenomic binning, comparative biology and taxonomic classification.</title>
        <authorList>
            <person name="Goeker M."/>
        </authorList>
    </citation>
    <scope>NUCLEOTIDE SEQUENCE [LARGE SCALE GENOMIC DNA]</scope>
    <source>
        <strain evidence="1 2">DSM 24233</strain>
    </source>
</reference>
<proteinExistence type="predicted"/>
<sequence>MSRLDDNLKFVFDAKGECLGVWISPELWNRLDSDIMPLVERIYPGCVEEPVKPEPIKEWETLKQYWDFPYPIDTMVHCDLCGASTEDWEADEPRVFRLKSANLGGLATFECQHCKALVTKRHFKDKITFEFKAAVKK</sequence>
<accession>A0A846QRI1</accession>
<evidence type="ECO:0000313" key="2">
    <source>
        <dbReference type="Proteomes" id="UP000580856"/>
    </source>
</evidence>
<evidence type="ECO:0000313" key="1">
    <source>
        <dbReference type="EMBL" id="NJB67985.1"/>
    </source>
</evidence>
<dbReference type="Proteomes" id="UP000580856">
    <property type="component" value="Unassembled WGS sequence"/>
</dbReference>
<keyword evidence="2" id="KW-1185">Reference proteome</keyword>